<evidence type="ECO:0000313" key="2">
    <source>
        <dbReference type="EMBL" id="MCG3417588.1"/>
    </source>
</evidence>
<sequence length="221" mass="25058">MKYCYHCGVSVDHVTCPLCHRKVAESIDNEVKLYPDYPDMTLKKRRTFIAKIVTFLSIVMASTCFVINLLVNPDYLWSLYVVGGALYLFVTMNHTILSSAHTGSKIVLQVISLSSVLVIMDITSVFQRWSVNFAIPLIIIMATLLITIIILKKRMRWREYVGYILAMIGIGFVPIGLYITGIATILWACAGTSLYALLTLIGMLLFSSKTFKEEFIRRFHL</sequence>
<proteinExistence type="predicted"/>
<name>A0AAW5B1T2_9BACI</name>
<dbReference type="Proteomes" id="UP001199631">
    <property type="component" value="Unassembled WGS sequence"/>
</dbReference>
<keyword evidence="1" id="KW-0472">Membrane</keyword>
<feature type="transmembrane region" description="Helical" evidence="1">
    <location>
        <begin position="48"/>
        <end position="71"/>
    </location>
</feature>
<evidence type="ECO:0000256" key="1">
    <source>
        <dbReference type="SAM" id="Phobius"/>
    </source>
</evidence>
<organism evidence="2 3">
    <name type="scientific">Oceanobacillus jordanicus</name>
    <dbReference type="NCBI Taxonomy" id="2867266"/>
    <lineage>
        <taxon>Bacteria</taxon>
        <taxon>Bacillati</taxon>
        <taxon>Bacillota</taxon>
        <taxon>Bacilli</taxon>
        <taxon>Bacillales</taxon>
        <taxon>Bacillaceae</taxon>
        <taxon>Oceanobacillus</taxon>
    </lineage>
</organism>
<dbReference type="AlphaFoldDB" id="A0AAW5B1T2"/>
<keyword evidence="1" id="KW-1133">Transmembrane helix</keyword>
<feature type="transmembrane region" description="Helical" evidence="1">
    <location>
        <begin position="160"/>
        <end position="179"/>
    </location>
</feature>
<feature type="transmembrane region" description="Helical" evidence="1">
    <location>
        <begin position="77"/>
        <end position="97"/>
    </location>
</feature>
<evidence type="ECO:0000313" key="3">
    <source>
        <dbReference type="Proteomes" id="UP001199631"/>
    </source>
</evidence>
<reference evidence="2 3" key="1">
    <citation type="journal article" date="2022" name="Evol. Bioinform. Online">
        <title>Draft Genome Sequence of Oceanobacillus jordanicus Strain GSFE11, a Halotolerant Plant Growth-Promoting Bacterial Endophyte Isolated From the Jordan Valley.</title>
        <authorList>
            <person name="Alhindi T."/>
            <person name="Albdaiwi R."/>
        </authorList>
    </citation>
    <scope>NUCLEOTIDE SEQUENCE [LARGE SCALE GENOMIC DNA]</scope>
    <source>
        <strain evidence="2 3">GSFE11</strain>
    </source>
</reference>
<feature type="transmembrane region" description="Helical" evidence="1">
    <location>
        <begin position="185"/>
        <end position="207"/>
    </location>
</feature>
<feature type="transmembrane region" description="Helical" evidence="1">
    <location>
        <begin position="106"/>
        <end position="127"/>
    </location>
</feature>
<comment type="caution">
    <text evidence="2">The sequence shown here is derived from an EMBL/GenBank/DDBJ whole genome shotgun (WGS) entry which is preliminary data.</text>
</comment>
<feature type="transmembrane region" description="Helical" evidence="1">
    <location>
        <begin position="133"/>
        <end position="151"/>
    </location>
</feature>
<accession>A0AAW5B1T2</accession>
<dbReference type="InterPro" id="IPR046283">
    <property type="entry name" value="DUF6320"/>
</dbReference>
<keyword evidence="3" id="KW-1185">Reference proteome</keyword>
<dbReference type="EMBL" id="JAIFZM010000001">
    <property type="protein sequence ID" value="MCG3417588.1"/>
    <property type="molecule type" value="Genomic_DNA"/>
</dbReference>
<keyword evidence="1" id="KW-0812">Transmembrane</keyword>
<dbReference type="Pfam" id="PF19845">
    <property type="entry name" value="DUF6320"/>
    <property type="match status" value="1"/>
</dbReference>
<protein>
    <submittedName>
        <fullName evidence="2">Zinc ribbon domain-containing protein</fullName>
    </submittedName>
</protein>
<gene>
    <name evidence="2" type="ORF">K3T81_00380</name>
</gene>
<dbReference type="RefSeq" id="WP_238017373.1">
    <property type="nucleotide sequence ID" value="NZ_JAIFZM010000001.1"/>
</dbReference>